<dbReference type="AlphaFoldDB" id="A0A210PJ20"/>
<accession>A0A210PJ20</accession>
<proteinExistence type="predicted"/>
<name>A0A210PJ20_MIZYE</name>
<sequence>MVLCFDTKDKQLTKQHFAFVLRNETLVKLRNNIRFFHNGSKLKANRPMNVVMIALESASRLSFIRHMNFTESYLRNELDAVELLGYNKAALNTFPNVLMMLLGITWGEMNDPMEYYDGYPFIWKDFMKNGYVSLTGRDSYNFSVFHHLSKGFKWKPFDYYMRTYILGLETTNYRDSLCSGNDLVFQSLLDQLTEFVTVYNDVPHFTFTFISNPSHDDPNGLGIVDLPLRRTLTDLNTRGSLDNTVLLIFSDHGS</sequence>
<protein>
    <submittedName>
        <fullName evidence="1">Uncharacterized protein</fullName>
    </submittedName>
</protein>
<evidence type="ECO:0000313" key="2">
    <source>
        <dbReference type="Proteomes" id="UP000242188"/>
    </source>
</evidence>
<dbReference type="EMBL" id="NEDP02076606">
    <property type="protein sequence ID" value="OWF36485.1"/>
    <property type="molecule type" value="Genomic_DNA"/>
</dbReference>
<dbReference type="PANTHER" id="PTHR10974:SF1">
    <property type="entry name" value="FI08016P-RELATED"/>
    <property type="match status" value="1"/>
</dbReference>
<dbReference type="Pfam" id="PF02995">
    <property type="entry name" value="DUF229"/>
    <property type="match status" value="1"/>
</dbReference>
<dbReference type="InterPro" id="IPR017850">
    <property type="entry name" value="Alkaline_phosphatase_core_sf"/>
</dbReference>
<dbReference type="GO" id="GO:0005615">
    <property type="term" value="C:extracellular space"/>
    <property type="evidence" value="ECO:0007669"/>
    <property type="project" value="TreeGrafter"/>
</dbReference>
<dbReference type="STRING" id="6573.A0A210PJ20"/>
<comment type="caution">
    <text evidence="1">The sequence shown here is derived from an EMBL/GenBank/DDBJ whole genome shotgun (WGS) entry which is preliminary data.</text>
</comment>
<dbReference type="SUPFAM" id="SSF53649">
    <property type="entry name" value="Alkaline phosphatase-like"/>
    <property type="match status" value="1"/>
</dbReference>
<gene>
    <name evidence="1" type="ORF">KP79_PYT17807</name>
</gene>
<dbReference type="OrthoDB" id="413313at2759"/>
<dbReference type="InterPro" id="IPR004245">
    <property type="entry name" value="DUF229"/>
</dbReference>
<dbReference type="Proteomes" id="UP000242188">
    <property type="component" value="Unassembled WGS sequence"/>
</dbReference>
<evidence type="ECO:0000313" key="1">
    <source>
        <dbReference type="EMBL" id="OWF36485.1"/>
    </source>
</evidence>
<keyword evidence="2" id="KW-1185">Reference proteome</keyword>
<organism evidence="1 2">
    <name type="scientific">Mizuhopecten yessoensis</name>
    <name type="common">Japanese scallop</name>
    <name type="synonym">Patinopecten yessoensis</name>
    <dbReference type="NCBI Taxonomy" id="6573"/>
    <lineage>
        <taxon>Eukaryota</taxon>
        <taxon>Metazoa</taxon>
        <taxon>Spiralia</taxon>
        <taxon>Lophotrochozoa</taxon>
        <taxon>Mollusca</taxon>
        <taxon>Bivalvia</taxon>
        <taxon>Autobranchia</taxon>
        <taxon>Pteriomorphia</taxon>
        <taxon>Pectinida</taxon>
        <taxon>Pectinoidea</taxon>
        <taxon>Pectinidae</taxon>
        <taxon>Mizuhopecten</taxon>
    </lineage>
</organism>
<reference evidence="1 2" key="1">
    <citation type="journal article" date="2017" name="Nat. Ecol. Evol.">
        <title>Scallop genome provides insights into evolution of bilaterian karyotype and development.</title>
        <authorList>
            <person name="Wang S."/>
            <person name="Zhang J."/>
            <person name="Jiao W."/>
            <person name="Li J."/>
            <person name="Xun X."/>
            <person name="Sun Y."/>
            <person name="Guo X."/>
            <person name="Huan P."/>
            <person name="Dong B."/>
            <person name="Zhang L."/>
            <person name="Hu X."/>
            <person name="Sun X."/>
            <person name="Wang J."/>
            <person name="Zhao C."/>
            <person name="Wang Y."/>
            <person name="Wang D."/>
            <person name="Huang X."/>
            <person name="Wang R."/>
            <person name="Lv J."/>
            <person name="Li Y."/>
            <person name="Zhang Z."/>
            <person name="Liu B."/>
            <person name="Lu W."/>
            <person name="Hui Y."/>
            <person name="Liang J."/>
            <person name="Zhou Z."/>
            <person name="Hou R."/>
            <person name="Li X."/>
            <person name="Liu Y."/>
            <person name="Li H."/>
            <person name="Ning X."/>
            <person name="Lin Y."/>
            <person name="Zhao L."/>
            <person name="Xing Q."/>
            <person name="Dou J."/>
            <person name="Li Y."/>
            <person name="Mao J."/>
            <person name="Guo H."/>
            <person name="Dou H."/>
            <person name="Li T."/>
            <person name="Mu C."/>
            <person name="Jiang W."/>
            <person name="Fu Q."/>
            <person name="Fu X."/>
            <person name="Miao Y."/>
            <person name="Liu J."/>
            <person name="Yu Q."/>
            <person name="Li R."/>
            <person name="Liao H."/>
            <person name="Li X."/>
            <person name="Kong Y."/>
            <person name="Jiang Z."/>
            <person name="Chourrout D."/>
            <person name="Li R."/>
            <person name="Bao Z."/>
        </authorList>
    </citation>
    <scope>NUCLEOTIDE SEQUENCE [LARGE SCALE GENOMIC DNA]</scope>
    <source>
        <strain evidence="1 2">PY_sf001</strain>
    </source>
</reference>
<dbReference type="PANTHER" id="PTHR10974">
    <property type="entry name" value="FI08016P-RELATED"/>
    <property type="match status" value="1"/>
</dbReference>